<sequence length="219" mass="23748">MTILNTKAGVISREADFLGFRKNPTQIDILNNQGVGSVTISQLAKGFYDDNVESAINDVHNIARADVGTVTINTSGVSPEGTSQVDYWSFSGSVTDPSLPDGSPVIVKVYGLPVNATVGMTADEFVVQLRTTLRNAISDQLAIAEYKDDPNVGTRLQITYLDNQRHVLPTYSSYGITVSQEIVSQAKSGYGTWNLLGAQTITLDNHTSPTTFYYFVRTA</sequence>
<dbReference type="InterPro" id="IPR014791">
    <property type="entry name" value="Baseplate_struct_Gp11"/>
</dbReference>
<dbReference type="Proteomes" id="UP000027388">
    <property type="component" value="Segment"/>
</dbReference>
<dbReference type="Gene3D" id="3.90.1160.10">
    <property type="entry name" value="Baseplate structural protein gp11, finger domain"/>
    <property type="match status" value="1"/>
</dbReference>
<dbReference type="SUPFAM" id="SSF56558">
    <property type="entry name" value="Baseplate structural protein gp11"/>
    <property type="match status" value="1"/>
</dbReference>
<proteinExistence type="predicted"/>
<keyword evidence="2" id="KW-1185">Reference proteome</keyword>
<dbReference type="GeneID" id="20284310"/>
<dbReference type="Pfam" id="PF08677">
    <property type="entry name" value="GP11"/>
    <property type="match status" value="1"/>
</dbReference>
<dbReference type="Gene3D" id="2.20.20.20">
    <property type="entry name" value="Baseplate structural protein gp11, C-terminal domain"/>
    <property type="match status" value="1"/>
</dbReference>
<dbReference type="EMBL" id="KF562341">
    <property type="protein sequence ID" value="AHV82863.1"/>
    <property type="molecule type" value="Genomic_DNA"/>
</dbReference>
<dbReference type="RefSeq" id="YP_009056746.1">
    <property type="nucleotide sequence ID" value="NC_024794.1"/>
</dbReference>
<dbReference type="KEGG" id="vg:20284310"/>
<dbReference type="Gene3D" id="1.10.286.30">
    <property type="entry name" value="Baseplate structural protein GP11, N-terminal domain"/>
    <property type="match status" value="1"/>
</dbReference>
<evidence type="ECO:0000313" key="2">
    <source>
        <dbReference type="Proteomes" id="UP000027388"/>
    </source>
</evidence>
<dbReference type="InterPro" id="IPR036214">
    <property type="entry name" value="Gp11_sf"/>
</dbReference>
<name>A0A067ZHF1_9CAUD</name>
<accession>A0A067ZHF1</accession>
<gene>
    <name evidence="1" type="ORF">PhAPEC2_154</name>
</gene>
<organism evidence="1 2">
    <name type="scientific">Escherichia phage vB_EcoM_PhAPEC2</name>
    <dbReference type="NCBI Taxonomy" id="1391224"/>
    <lineage>
        <taxon>Viruses</taxon>
        <taxon>Duplodnaviria</taxon>
        <taxon>Heunggongvirae</taxon>
        <taxon>Uroviricota</taxon>
        <taxon>Caudoviricetes</taxon>
        <taxon>Pantevenvirales</taxon>
        <taxon>Straboviridae</taxon>
        <taxon>Tevenvirinae</taxon>
        <taxon>Mosigvirus</taxon>
        <taxon>Mosigvirus phapec2</taxon>
    </lineage>
</organism>
<evidence type="ECO:0000313" key="1">
    <source>
        <dbReference type="EMBL" id="AHV82863.1"/>
    </source>
</evidence>
<protein>
    <submittedName>
        <fullName evidence="1">Baseplate wedge subunit and tail pin</fullName>
    </submittedName>
</protein>
<reference evidence="1 2" key="1">
    <citation type="journal article" date="2014" name="Vet. Microbiol.">
        <title>A cocktail of in vitro efficient phages is not a guarantee for in vivo therapeutic results against avian colibacillosis.</title>
        <authorList>
            <person name="Tsonos J."/>
            <person name="Oosterik L.H."/>
            <person name="Tuntufye H.N."/>
            <person name="Klumpp J."/>
            <person name="Butaye P."/>
            <person name="De Greve H."/>
            <person name="Hernalsteens J.P."/>
            <person name="Lavigne R."/>
            <person name="Goddeeris B.M."/>
        </authorList>
    </citation>
    <scope>NUCLEOTIDE SEQUENCE [LARGE SCALE GENOMIC DNA]</scope>
</reference>
<dbReference type="InterPro" id="IPR043180">
    <property type="entry name" value="Baseplate_struct_Gp11_C"/>
</dbReference>
<dbReference type="InterPro" id="IPR015976">
    <property type="entry name" value="Phage_T4_Gp11_C"/>
</dbReference>
<dbReference type="InterPro" id="IPR015982">
    <property type="entry name" value="Baseplate_struct_Gp11_N_sf"/>
</dbReference>